<dbReference type="InterPro" id="IPR016181">
    <property type="entry name" value="Acyl_CoA_acyltransferase"/>
</dbReference>
<dbReference type="InterPro" id="IPR050680">
    <property type="entry name" value="YpeA/RimI_acetyltransf"/>
</dbReference>
<dbReference type="OrthoDB" id="9787920at2"/>
<comment type="caution">
    <text evidence="5">The sequence shown here is derived from an EMBL/GenBank/DDBJ whole genome shotgun (WGS) entry which is preliminary data.</text>
</comment>
<dbReference type="PANTHER" id="PTHR43420">
    <property type="entry name" value="ACETYLTRANSFERASE"/>
    <property type="match status" value="1"/>
</dbReference>
<dbReference type="SUPFAM" id="SSF55729">
    <property type="entry name" value="Acyl-CoA N-acyltransferases (Nat)"/>
    <property type="match status" value="1"/>
</dbReference>
<dbReference type="AlphaFoldDB" id="A0A2A7MFQ9"/>
<accession>A0A2A7MFQ9</accession>
<dbReference type="GeneID" id="68876766"/>
<keyword evidence="2" id="KW-0012">Acyltransferase</keyword>
<sequence length="143" mass="16916">MEKYNIEKSSDKESELIIDKLINYNLSKVPNTQKKSFIWINRVIKDNHGGIIAGINSKMYCWNCLYIDSLFVDDKYRNKGLGRKLLEEIEMIAKGNKCKLIHLDTFDFQAKDFYLKQGYEIFGVLDQCPENHKRYYMKKNINS</sequence>
<dbReference type="InterPro" id="IPR000182">
    <property type="entry name" value="GNAT_dom"/>
</dbReference>
<dbReference type="EMBL" id="CAMTCP010000044">
    <property type="protein sequence ID" value="CAI3543561.1"/>
    <property type="molecule type" value="Genomic_DNA"/>
</dbReference>
<organism evidence="5 6">
    <name type="scientific">Clostridium neonatale</name>
    <dbReference type="NCBI Taxonomy" id="137838"/>
    <lineage>
        <taxon>Bacteria</taxon>
        <taxon>Bacillati</taxon>
        <taxon>Bacillota</taxon>
        <taxon>Clostridia</taxon>
        <taxon>Eubacteriales</taxon>
        <taxon>Clostridiaceae</taxon>
        <taxon>Clostridium</taxon>
    </lineage>
</organism>
<dbReference type="EMBL" id="PDCJ01000001">
    <property type="protein sequence ID" value="PEG30429.1"/>
    <property type="molecule type" value="Genomic_DNA"/>
</dbReference>
<gene>
    <name evidence="4" type="ORF">CNEO2_130102</name>
    <name evidence="5" type="ORF">CQ394_01515</name>
</gene>
<protein>
    <submittedName>
        <fullName evidence="4 5">Acetyltransferase</fullName>
    </submittedName>
</protein>
<evidence type="ECO:0000256" key="2">
    <source>
        <dbReference type="ARBA" id="ARBA00023315"/>
    </source>
</evidence>
<keyword evidence="1 5" id="KW-0808">Transferase</keyword>
<keyword evidence="6" id="KW-1185">Reference proteome</keyword>
<proteinExistence type="predicted"/>
<reference evidence="5 6" key="1">
    <citation type="submission" date="2017-10" db="EMBL/GenBank/DDBJ databases">
        <title>Effective Description of Clostridium neonatale sp. nov. linked to necrotizing enterocolitis in neonates and a clarification of species assignable to the genus Clostridium (Prazmowski 1880) emend. Lawson and Rainey 2016.</title>
        <authorList>
            <person name="Bernard K."/>
            <person name="Burdz T."/>
            <person name="Wiebe D."/>
            <person name="Balcewich B."/>
            <person name="Alfa M."/>
            <person name="Bernier A.-M."/>
        </authorList>
    </citation>
    <scope>NUCLEOTIDE SEQUENCE [LARGE SCALE GENOMIC DNA]</scope>
    <source>
        <strain evidence="5 6">LCDC99A005</strain>
    </source>
</reference>
<evidence type="ECO:0000313" key="5">
    <source>
        <dbReference type="EMBL" id="PEG30429.1"/>
    </source>
</evidence>
<dbReference type="CDD" id="cd04301">
    <property type="entry name" value="NAT_SF"/>
    <property type="match status" value="1"/>
</dbReference>
<feature type="domain" description="N-acetyltransferase" evidence="3">
    <location>
        <begin position="4"/>
        <end position="142"/>
    </location>
</feature>
<evidence type="ECO:0000256" key="1">
    <source>
        <dbReference type="ARBA" id="ARBA00022679"/>
    </source>
</evidence>
<dbReference type="Proteomes" id="UP000220840">
    <property type="component" value="Unassembled WGS sequence"/>
</dbReference>
<evidence type="ECO:0000313" key="6">
    <source>
        <dbReference type="Proteomes" id="UP000220840"/>
    </source>
</evidence>
<name>A0A2A7MFQ9_9CLOT</name>
<reference evidence="4" key="2">
    <citation type="submission" date="2022-10" db="EMBL/GenBank/DDBJ databases">
        <authorList>
            <person name="Aires J."/>
            <person name="Mesa V."/>
        </authorList>
    </citation>
    <scope>NUCLEOTIDE SEQUENCE</scope>
    <source>
        <strain evidence="4">Clostridium neonatale JD116</strain>
    </source>
</reference>
<dbReference type="STRING" id="137838.GCA_001458595_01747"/>
<dbReference type="RefSeq" id="WP_058294601.1">
    <property type="nucleotide sequence ID" value="NZ_CAKJVD010000025.1"/>
</dbReference>
<evidence type="ECO:0000259" key="3">
    <source>
        <dbReference type="PROSITE" id="PS51186"/>
    </source>
</evidence>
<dbReference type="PROSITE" id="PS51186">
    <property type="entry name" value="GNAT"/>
    <property type="match status" value="1"/>
</dbReference>
<evidence type="ECO:0000313" key="4">
    <source>
        <dbReference type="EMBL" id="CAI3543561.1"/>
    </source>
</evidence>
<dbReference type="PANTHER" id="PTHR43420:SF47">
    <property type="entry name" value="N-ACETYLTRANSFERASE DOMAIN-CONTAINING PROTEIN"/>
    <property type="match status" value="1"/>
</dbReference>
<dbReference type="Pfam" id="PF00583">
    <property type="entry name" value="Acetyltransf_1"/>
    <property type="match status" value="1"/>
</dbReference>
<dbReference type="Gene3D" id="3.40.630.30">
    <property type="match status" value="1"/>
</dbReference>
<dbReference type="GO" id="GO:0016747">
    <property type="term" value="F:acyltransferase activity, transferring groups other than amino-acyl groups"/>
    <property type="evidence" value="ECO:0007669"/>
    <property type="project" value="InterPro"/>
</dbReference>
<dbReference type="Proteomes" id="UP001189143">
    <property type="component" value="Unassembled WGS sequence"/>
</dbReference>